<dbReference type="SUPFAM" id="SSF55811">
    <property type="entry name" value="Nudix"/>
    <property type="match status" value="1"/>
</dbReference>
<organism evidence="4 5">
    <name type="scientific">Agromyces allii</name>
    <dbReference type="NCBI Taxonomy" id="393607"/>
    <lineage>
        <taxon>Bacteria</taxon>
        <taxon>Bacillati</taxon>
        <taxon>Actinomycetota</taxon>
        <taxon>Actinomycetes</taxon>
        <taxon>Micrococcales</taxon>
        <taxon>Microbacteriaceae</taxon>
        <taxon>Agromyces</taxon>
    </lineage>
</organism>
<dbReference type="PANTHER" id="PTHR43736:SF1">
    <property type="entry name" value="DIHYDRONEOPTERIN TRIPHOSPHATE DIPHOSPHATASE"/>
    <property type="match status" value="1"/>
</dbReference>
<dbReference type="Gene3D" id="3.90.79.10">
    <property type="entry name" value="Nucleoside Triphosphate Pyrophosphohydrolase"/>
    <property type="match status" value="1"/>
</dbReference>
<dbReference type="PANTHER" id="PTHR43736">
    <property type="entry name" value="ADP-RIBOSE PYROPHOSPHATASE"/>
    <property type="match status" value="1"/>
</dbReference>
<dbReference type="InterPro" id="IPR000086">
    <property type="entry name" value="NUDIX_hydrolase_dom"/>
</dbReference>
<evidence type="ECO:0000256" key="2">
    <source>
        <dbReference type="SAM" id="MobiDB-lite"/>
    </source>
</evidence>
<name>A0ABN2QS31_9MICO</name>
<feature type="domain" description="Nudix hydrolase" evidence="3">
    <location>
        <begin position="92"/>
        <end position="240"/>
    </location>
</feature>
<comment type="caution">
    <text evidence="4">The sequence shown here is derived from an EMBL/GenBank/DDBJ whole genome shotgun (WGS) entry which is preliminary data.</text>
</comment>
<feature type="compositionally biased region" description="Low complexity" evidence="2">
    <location>
        <begin position="49"/>
        <end position="59"/>
    </location>
</feature>
<gene>
    <name evidence="4" type="ORF">GCM10009717_24480</name>
</gene>
<evidence type="ECO:0000256" key="1">
    <source>
        <dbReference type="ARBA" id="ARBA00005582"/>
    </source>
</evidence>
<feature type="region of interest" description="Disordered" evidence="2">
    <location>
        <begin position="1"/>
        <end position="68"/>
    </location>
</feature>
<proteinExistence type="inferred from homology"/>
<dbReference type="PROSITE" id="PS51462">
    <property type="entry name" value="NUDIX"/>
    <property type="match status" value="1"/>
</dbReference>
<sequence length="240" mass="25526">MGIDSSADAAPPPSANASTTTVAAPVAPRPDAARRARTEPPERTPTLPPIRRAPARLAPSVGPEPAGRTRLRLLPRRGPLAFSTMDATSLPTPRRSARAILIDERGRLVLIRRQRPGRSAYWTTPGGGVEPADATLEATVHRELAEELGATAVCAGQVLRLGDGGAHGVQHFFLAALTGIDATLRTGEEYTDPGLGTYDVDRIDPSSREFESIDLKPEALKSFVLEHRESLVARAAAARV</sequence>
<feature type="compositionally biased region" description="Low complexity" evidence="2">
    <location>
        <begin position="15"/>
        <end position="30"/>
    </location>
</feature>
<reference evidence="4 5" key="1">
    <citation type="journal article" date="2019" name="Int. J. Syst. Evol. Microbiol.">
        <title>The Global Catalogue of Microorganisms (GCM) 10K type strain sequencing project: providing services to taxonomists for standard genome sequencing and annotation.</title>
        <authorList>
            <consortium name="The Broad Institute Genomics Platform"/>
            <consortium name="The Broad Institute Genome Sequencing Center for Infectious Disease"/>
            <person name="Wu L."/>
            <person name="Ma J."/>
        </authorList>
    </citation>
    <scope>NUCLEOTIDE SEQUENCE [LARGE SCALE GENOMIC DNA]</scope>
    <source>
        <strain evidence="4 5">JCM 13584</strain>
    </source>
</reference>
<dbReference type="EMBL" id="BAAAMK010000004">
    <property type="protein sequence ID" value="GAA1957264.1"/>
    <property type="molecule type" value="Genomic_DNA"/>
</dbReference>
<evidence type="ECO:0000313" key="4">
    <source>
        <dbReference type="EMBL" id="GAA1957264.1"/>
    </source>
</evidence>
<evidence type="ECO:0000259" key="3">
    <source>
        <dbReference type="PROSITE" id="PS51462"/>
    </source>
</evidence>
<evidence type="ECO:0000313" key="5">
    <source>
        <dbReference type="Proteomes" id="UP001499954"/>
    </source>
</evidence>
<dbReference type="InterPro" id="IPR015797">
    <property type="entry name" value="NUDIX_hydrolase-like_dom_sf"/>
</dbReference>
<comment type="similarity">
    <text evidence="1">Belongs to the Nudix hydrolase family.</text>
</comment>
<feature type="compositionally biased region" description="Basic and acidic residues" evidence="2">
    <location>
        <begin position="31"/>
        <end position="42"/>
    </location>
</feature>
<dbReference type="Pfam" id="PF00293">
    <property type="entry name" value="NUDIX"/>
    <property type="match status" value="1"/>
</dbReference>
<dbReference type="Proteomes" id="UP001499954">
    <property type="component" value="Unassembled WGS sequence"/>
</dbReference>
<accession>A0ABN2QS31</accession>
<protein>
    <recommendedName>
        <fullName evidence="3">Nudix hydrolase domain-containing protein</fullName>
    </recommendedName>
</protein>
<keyword evidence="5" id="KW-1185">Reference proteome</keyword>